<dbReference type="InterPro" id="IPR055170">
    <property type="entry name" value="GFO_IDH_MocA-like_dom"/>
</dbReference>
<evidence type="ECO:0000313" key="6">
    <source>
        <dbReference type="Proteomes" id="UP000307943"/>
    </source>
</evidence>
<dbReference type="EMBL" id="VDCQ01000003">
    <property type="protein sequence ID" value="TNJ67727.1"/>
    <property type="molecule type" value="Genomic_DNA"/>
</dbReference>
<name>A0A5C4TGL4_9BACL</name>
<comment type="similarity">
    <text evidence="1">Belongs to the Gfo/Idh/MocA family.</text>
</comment>
<accession>A0A5C4TGL4</accession>
<dbReference type="FunFam" id="3.30.360.10:FF:000023">
    <property type="entry name" value="Inositol 2-dehydrogenase"/>
    <property type="match status" value="1"/>
</dbReference>
<feature type="domain" description="GFO/IDH/MocA-like oxidoreductase" evidence="4">
    <location>
        <begin position="132"/>
        <end position="252"/>
    </location>
</feature>
<dbReference type="NCBIfam" id="TIGR04380">
    <property type="entry name" value="myo_inos_iolG"/>
    <property type="match status" value="1"/>
</dbReference>
<dbReference type="Gene3D" id="3.40.50.720">
    <property type="entry name" value="NAD(P)-binding Rossmann-like Domain"/>
    <property type="match status" value="1"/>
</dbReference>
<evidence type="ECO:0000313" key="5">
    <source>
        <dbReference type="EMBL" id="TNJ67727.1"/>
    </source>
</evidence>
<sequence length="349" mass="38119">MTTIRIGIIGAGRIGKIHADNLLRLPGASLVAISDLFAGPELEQWAAERGIGRVTKSSEELIGHPHIDAVFICSSTDTHASLIKLAAQAGKHIFCEKPVSMDIALTEEAVEAAHRAGVKLQVGFNRRFDHNFRRVREHVQAGTVGEPHIVKITSRDPSPPPAEYVKVSGGIFMDMMIHDFDMARFLCGSEVVEVYAQGSVLIDPSFKEHGDIDTAMVTLRFANGALGVIDNSRQAVYGYDQRVEVFGSKGSVTVVNDHPNTAEVSTSEGIWRDKPLPFFLERYNAAYLEEARQFVDCLLRDKPPAVDGYDGLQAERIAAAAKLSFRLGRPVKLAEAIESAHAPDAIRHS</sequence>
<feature type="domain" description="Gfo/Idh/MocA-like oxidoreductase N-terminal" evidence="3">
    <location>
        <begin position="4"/>
        <end position="124"/>
    </location>
</feature>
<dbReference type="OrthoDB" id="9815825at2"/>
<keyword evidence="6" id="KW-1185">Reference proteome</keyword>
<dbReference type="AlphaFoldDB" id="A0A5C4TGL4"/>
<dbReference type="GO" id="GO:0000166">
    <property type="term" value="F:nucleotide binding"/>
    <property type="evidence" value="ECO:0007669"/>
    <property type="project" value="InterPro"/>
</dbReference>
<dbReference type="PANTHER" id="PTHR42840">
    <property type="entry name" value="NAD(P)-BINDING ROSSMANN-FOLD SUPERFAMILY PROTEIN-RELATED"/>
    <property type="match status" value="1"/>
</dbReference>
<reference evidence="5 6" key="1">
    <citation type="submission" date="2019-05" db="EMBL/GenBank/DDBJ databases">
        <title>We sequenced the genome of Paenibacillus hemerocallicola KCTC 33185 for further insight into its adaptation and study the phylogeny of Paenibacillus.</title>
        <authorList>
            <person name="Narsing Rao M.P."/>
        </authorList>
    </citation>
    <scope>NUCLEOTIDE SEQUENCE [LARGE SCALE GENOMIC DNA]</scope>
    <source>
        <strain evidence="5 6">KCTC 33185</strain>
    </source>
</reference>
<dbReference type="SUPFAM" id="SSF55347">
    <property type="entry name" value="Glyceraldehyde-3-phosphate dehydrogenase-like, C-terminal domain"/>
    <property type="match status" value="1"/>
</dbReference>
<organism evidence="5 6">
    <name type="scientific">Paenibacillus hemerocallicola</name>
    <dbReference type="NCBI Taxonomy" id="1172614"/>
    <lineage>
        <taxon>Bacteria</taxon>
        <taxon>Bacillati</taxon>
        <taxon>Bacillota</taxon>
        <taxon>Bacilli</taxon>
        <taxon>Bacillales</taxon>
        <taxon>Paenibacillaceae</taxon>
        <taxon>Paenibacillus</taxon>
    </lineage>
</organism>
<dbReference type="PANTHER" id="PTHR42840:SF3">
    <property type="entry name" value="BINDING ROSSMANN FOLD OXIDOREDUCTASE, PUTATIVE (AFU_ORTHOLOGUE AFUA_2G10240)-RELATED"/>
    <property type="match status" value="1"/>
</dbReference>
<dbReference type="Proteomes" id="UP000307943">
    <property type="component" value="Unassembled WGS sequence"/>
</dbReference>
<gene>
    <name evidence="5" type="primary">iolG</name>
    <name evidence="5" type="ORF">FE784_02920</name>
</gene>
<dbReference type="InterPro" id="IPR000683">
    <property type="entry name" value="Gfo/Idh/MocA-like_OxRdtase_N"/>
</dbReference>
<dbReference type="EC" id="1.1.1.18" evidence="5"/>
<dbReference type="Pfam" id="PF22725">
    <property type="entry name" value="GFO_IDH_MocA_C3"/>
    <property type="match status" value="1"/>
</dbReference>
<dbReference type="Gene3D" id="3.30.360.10">
    <property type="entry name" value="Dihydrodipicolinate Reductase, domain 2"/>
    <property type="match status" value="1"/>
</dbReference>
<comment type="caution">
    <text evidence="5">The sequence shown here is derived from an EMBL/GenBank/DDBJ whole genome shotgun (WGS) entry which is preliminary data.</text>
</comment>
<dbReference type="GO" id="GO:0050112">
    <property type="term" value="F:inositol 2-dehydrogenase (NAD+) activity"/>
    <property type="evidence" value="ECO:0007669"/>
    <property type="project" value="UniProtKB-EC"/>
</dbReference>
<dbReference type="SUPFAM" id="SSF51735">
    <property type="entry name" value="NAD(P)-binding Rossmann-fold domains"/>
    <property type="match status" value="1"/>
</dbReference>
<proteinExistence type="inferred from homology"/>
<protein>
    <submittedName>
        <fullName evidence="5">Inositol 2-dehydrogenase</fullName>
        <ecNumber evidence="5">1.1.1.18</ecNumber>
    </submittedName>
</protein>
<dbReference type="InterPro" id="IPR030827">
    <property type="entry name" value="Myo_inos_IolG"/>
</dbReference>
<evidence type="ECO:0000256" key="1">
    <source>
        <dbReference type="ARBA" id="ARBA00010928"/>
    </source>
</evidence>
<dbReference type="InterPro" id="IPR036291">
    <property type="entry name" value="NAD(P)-bd_dom_sf"/>
</dbReference>
<keyword evidence="2 5" id="KW-0560">Oxidoreductase</keyword>
<evidence type="ECO:0000256" key="2">
    <source>
        <dbReference type="ARBA" id="ARBA00023002"/>
    </source>
</evidence>
<evidence type="ECO:0000259" key="3">
    <source>
        <dbReference type="Pfam" id="PF01408"/>
    </source>
</evidence>
<dbReference type="Pfam" id="PF01408">
    <property type="entry name" value="GFO_IDH_MocA"/>
    <property type="match status" value="1"/>
</dbReference>
<evidence type="ECO:0000259" key="4">
    <source>
        <dbReference type="Pfam" id="PF22725"/>
    </source>
</evidence>
<dbReference type="RefSeq" id="WP_139600630.1">
    <property type="nucleotide sequence ID" value="NZ_VDCQ01000003.1"/>
</dbReference>